<evidence type="ECO:0000313" key="1">
    <source>
        <dbReference type="EMBL" id="SFR17767.1"/>
    </source>
</evidence>
<accession>A0A1I6EJE1</accession>
<dbReference type="RefSeq" id="WP_092487733.1">
    <property type="nucleotide sequence ID" value="NZ_FOYM01000049.1"/>
</dbReference>
<organism evidence="1 2">
    <name type="scientific">Desulfoscipio geothermicus DSM 3669</name>
    <dbReference type="NCBI Taxonomy" id="1121426"/>
    <lineage>
        <taxon>Bacteria</taxon>
        <taxon>Bacillati</taxon>
        <taxon>Bacillota</taxon>
        <taxon>Clostridia</taxon>
        <taxon>Eubacteriales</taxon>
        <taxon>Desulfallaceae</taxon>
        <taxon>Desulfoscipio</taxon>
    </lineage>
</organism>
<evidence type="ECO:0008006" key="3">
    <source>
        <dbReference type="Google" id="ProtNLM"/>
    </source>
</evidence>
<proteinExistence type="predicted"/>
<dbReference type="OrthoDB" id="1956872at2"/>
<keyword evidence="2" id="KW-1185">Reference proteome</keyword>
<gene>
    <name evidence="1" type="ORF">SAMN05660706_14912</name>
</gene>
<reference evidence="2" key="1">
    <citation type="submission" date="2016-10" db="EMBL/GenBank/DDBJ databases">
        <authorList>
            <person name="Varghese N."/>
            <person name="Submissions S."/>
        </authorList>
    </citation>
    <scope>NUCLEOTIDE SEQUENCE [LARGE SCALE GENOMIC DNA]</scope>
    <source>
        <strain evidence="2">DSM 3669</strain>
    </source>
</reference>
<dbReference type="STRING" id="39060.SAMN05660706_14912"/>
<protein>
    <recommendedName>
        <fullName evidence="3">Helix-turn-helix</fullName>
    </recommendedName>
</protein>
<evidence type="ECO:0000313" key="2">
    <source>
        <dbReference type="Proteomes" id="UP000199584"/>
    </source>
</evidence>
<dbReference type="AlphaFoldDB" id="A0A1I6EJE1"/>
<dbReference type="Proteomes" id="UP000199584">
    <property type="component" value="Unassembled WGS sequence"/>
</dbReference>
<dbReference type="EMBL" id="FOYM01000049">
    <property type="protein sequence ID" value="SFR17767.1"/>
    <property type="molecule type" value="Genomic_DNA"/>
</dbReference>
<sequence>MIFGFGINKKTVKELRKNQGLTAREVAQLLRVDTIEILKIDNLKLKDVPKPLQTKITPILKGEYMDKIPW</sequence>
<name>A0A1I6EJE1_9FIRM</name>